<protein>
    <submittedName>
        <fullName evidence="1">Uncharacterized protein</fullName>
    </submittedName>
</protein>
<accession>A0A2T9Y1U9</accession>
<dbReference type="OrthoDB" id="10013825at2759"/>
<dbReference type="PANTHER" id="PTHR39600:SF1">
    <property type="entry name" value="PEPTIDASE INHIBITOR I78 FAMILY PROTEIN"/>
    <property type="match status" value="1"/>
</dbReference>
<dbReference type="Proteomes" id="UP000245699">
    <property type="component" value="Unassembled WGS sequence"/>
</dbReference>
<name>A0A2T9Y1U9_9FUNG</name>
<dbReference type="AlphaFoldDB" id="A0A2T9Y1U9"/>
<sequence length="89" mass="10402">MEMHMDFEKIEQERLKNQEIWSDKLLGKYIQRVGEPQLSIAKADIFNESDLPEPYRILMPDSIATMDFRSNRLNVLLNNSEKVTGVQFG</sequence>
<evidence type="ECO:0000313" key="3">
    <source>
        <dbReference type="Proteomes" id="UP000245699"/>
    </source>
</evidence>
<dbReference type="EMBL" id="MBFT01000936">
    <property type="protein sequence ID" value="PVU86329.1"/>
    <property type="molecule type" value="Genomic_DNA"/>
</dbReference>
<dbReference type="EMBL" id="MBFT01000704">
    <property type="protein sequence ID" value="PVU87704.1"/>
    <property type="molecule type" value="Genomic_DNA"/>
</dbReference>
<dbReference type="Pfam" id="PF11720">
    <property type="entry name" value="Inhibitor_I78"/>
    <property type="match status" value="1"/>
</dbReference>
<proteinExistence type="predicted"/>
<dbReference type="InterPro" id="IPR021719">
    <property type="entry name" value="Prot_inh_I78"/>
</dbReference>
<comment type="caution">
    <text evidence="1">The sequence shown here is derived from an EMBL/GenBank/DDBJ whole genome shotgun (WGS) entry which is preliminary data.</text>
</comment>
<organism evidence="1 3">
    <name type="scientific">Furculomyces boomerangus</name>
    <dbReference type="NCBI Taxonomy" id="61424"/>
    <lineage>
        <taxon>Eukaryota</taxon>
        <taxon>Fungi</taxon>
        <taxon>Fungi incertae sedis</taxon>
        <taxon>Zoopagomycota</taxon>
        <taxon>Kickxellomycotina</taxon>
        <taxon>Harpellomycetes</taxon>
        <taxon>Harpellales</taxon>
        <taxon>Harpellaceae</taxon>
        <taxon>Furculomyces</taxon>
    </lineage>
</organism>
<evidence type="ECO:0000313" key="1">
    <source>
        <dbReference type="EMBL" id="PVU86329.1"/>
    </source>
</evidence>
<reference evidence="1 3" key="1">
    <citation type="journal article" date="2018" name="MBio">
        <title>Comparative Genomics Reveals the Core Gene Toolbox for the Fungus-Insect Symbiosis.</title>
        <authorList>
            <person name="Wang Y."/>
            <person name="Stata M."/>
            <person name="Wang W."/>
            <person name="Stajich J.E."/>
            <person name="White M.M."/>
            <person name="Moncalvo J.M."/>
        </authorList>
    </citation>
    <scope>NUCLEOTIDE SEQUENCE [LARGE SCALE GENOMIC DNA]</scope>
    <source>
        <strain evidence="1 3">AUS-77-4</strain>
    </source>
</reference>
<keyword evidence="3" id="KW-1185">Reference proteome</keyword>
<gene>
    <name evidence="2" type="ORF">BB559_005919</name>
    <name evidence="1" type="ORF">BB559_006560</name>
</gene>
<dbReference type="PANTHER" id="PTHR39600">
    <property type="entry name" value="PEPTIDASE INHIBITOR I78 FAMILY PROTEIN"/>
    <property type="match status" value="1"/>
</dbReference>
<dbReference type="Gene3D" id="3.30.10.10">
    <property type="entry name" value="Trypsin Inhibitor V, subunit A"/>
    <property type="match status" value="1"/>
</dbReference>
<evidence type="ECO:0000313" key="2">
    <source>
        <dbReference type="EMBL" id="PVU87704.1"/>
    </source>
</evidence>